<proteinExistence type="predicted"/>
<name>A0A7C9DQH4_OPUST</name>
<organism evidence="1">
    <name type="scientific">Opuntia streptacantha</name>
    <name type="common">Prickly pear cactus</name>
    <name type="synonym">Opuntia cardona</name>
    <dbReference type="NCBI Taxonomy" id="393608"/>
    <lineage>
        <taxon>Eukaryota</taxon>
        <taxon>Viridiplantae</taxon>
        <taxon>Streptophyta</taxon>
        <taxon>Embryophyta</taxon>
        <taxon>Tracheophyta</taxon>
        <taxon>Spermatophyta</taxon>
        <taxon>Magnoliopsida</taxon>
        <taxon>eudicotyledons</taxon>
        <taxon>Gunneridae</taxon>
        <taxon>Pentapetalae</taxon>
        <taxon>Caryophyllales</taxon>
        <taxon>Cactineae</taxon>
        <taxon>Cactaceae</taxon>
        <taxon>Opuntioideae</taxon>
        <taxon>Opuntia</taxon>
    </lineage>
</organism>
<sequence>MFHFLARDGKCSGNALWPSRWSWTIKYDWNIPSKIIHHHSGDSSVSPSSLHLDITFAEAPTPGETYCRSGTEICHMEYSPVICLCPELPHAQVSPSTEQV</sequence>
<reference evidence="1" key="1">
    <citation type="journal article" date="2013" name="J. Plant Res.">
        <title>Effect of fungi and light on seed germination of three Opuntia species from semiarid lands of central Mexico.</title>
        <authorList>
            <person name="Delgado-Sanchez P."/>
            <person name="Jimenez-Bremont J.F."/>
            <person name="Guerrero-Gonzalez Mde L."/>
            <person name="Flores J."/>
        </authorList>
    </citation>
    <scope>NUCLEOTIDE SEQUENCE</scope>
    <source>
        <tissue evidence="1">Cladode</tissue>
    </source>
</reference>
<protein>
    <submittedName>
        <fullName evidence="1">Uncharacterized protein</fullName>
    </submittedName>
</protein>
<accession>A0A7C9DQH4</accession>
<evidence type="ECO:0000313" key="1">
    <source>
        <dbReference type="EMBL" id="MBA4647487.1"/>
    </source>
</evidence>
<dbReference type="EMBL" id="GISG01150650">
    <property type="protein sequence ID" value="MBA4647487.1"/>
    <property type="molecule type" value="Transcribed_RNA"/>
</dbReference>
<dbReference type="EMBL" id="GISG01150651">
    <property type="protein sequence ID" value="MBA4647488.1"/>
    <property type="molecule type" value="Transcribed_RNA"/>
</dbReference>
<reference evidence="1" key="2">
    <citation type="submission" date="2020-07" db="EMBL/GenBank/DDBJ databases">
        <authorList>
            <person name="Vera ALvarez R."/>
            <person name="Arias-Moreno D.M."/>
            <person name="Jimenez-Jacinto V."/>
            <person name="Jimenez-Bremont J.F."/>
            <person name="Swaminathan K."/>
            <person name="Moose S.P."/>
            <person name="Guerrero-Gonzalez M.L."/>
            <person name="Marino-Ramirez L."/>
            <person name="Landsman D."/>
            <person name="Rodriguez-Kessler M."/>
            <person name="Delgado-Sanchez P."/>
        </authorList>
    </citation>
    <scope>NUCLEOTIDE SEQUENCE</scope>
    <source>
        <tissue evidence="1">Cladode</tissue>
    </source>
</reference>
<dbReference type="AlphaFoldDB" id="A0A7C9DQH4"/>